<feature type="transmembrane region" description="Helical" evidence="1">
    <location>
        <begin position="304"/>
        <end position="324"/>
    </location>
</feature>
<dbReference type="InterPro" id="IPR018580">
    <property type="entry name" value="Uncharacterised_YfhO"/>
</dbReference>
<accession>A0A4R5NTW3</accession>
<dbReference type="EMBL" id="PUFO01000006">
    <property type="protein sequence ID" value="TDG80808.1"/>
    <property type="molecule type" value="Genomic_DNA"/>
</dbReference>
<evidence type="ECO:0000313" key="2">
    <source>
        <dbReference type="EMBL" id="TDG80808.1"/>
    </source>
</evidence>
<feature type="transmembrane region" description="Helical" evidence="1">
    <location>
        <begin position="1010"/>
        <end position="1031"/>
    </location>
</feature>
<dbReference type="Pfam" id="PF09586">
    <property type="entry name" value="YfhO"/>
    <property type="match status" value="1"/>
</dbReference>
<gene>
    <name evidence="2" type="ORF">C5L31_002056</name>
</gene>
<reference evidence="2 3" key="1">
    <citation type="journal article" date="2019" name="Appl. Microbiol. Biotechnol.">
        <title>Uncovering carbohydrate metabolism through a genotype-phenotype association study of 56 lactic acid bacteria genomes.</title>
        <authorList>
            <person name="Buron-Moles G."/>
            <person name="Chailyan A."/>
            <person name="Dolejs I."/>
            <person name="Forster J."/>
            <person name="Miks M.H."/>
        </authorList>
    </citation>
    <scope>NUCLEOTIDE SEQUENCE [LARGE SCALE GENOMIC DNA]</scope>
    <source>
        <strain evidence="2 3">ATCC 49373</strain>
    </source>
</reference>
<organism evidence="2 3">
    <name type="scientific">Secundilactobacillus malefermentans</name>
    <dbReference type="NCBI Taxonomy" id="176292"/>
    <lineage>
        <taxon>Bacteria</taxon>
        <taxon>Bacillati</taxon>
        <taxon>Bacillota</taxon>
        <taxon>Bacilli</taxon>
        <taxon>Lactobacillales</taxon>
        <taxon>Lactobacillaceae</taxon>
        <taxon>Secundilactobacillus</taxon>
    </lineage>
</organism>
<keyword evidence="1" id="KW-1133">Transmembrane helix</keyword>
<feature type="transmembrane region" description="Helical" evidence="1">
    <location>
        <begin position="20"/>
        <end position="44"/>
    </location>
</feature>
<evidence type="ECO:0000256" key="1">
    <source>
        <dbReference type="SAM" id="Phobius"/>
    </source>
</evidence>
<comment type="caution">
    <text evidence="2">The sequence shown here is derived from an EMBL/GenBank/DDBJ whole genome shotgun (WGS) entry which is preliminary data.</text>
</comment>
<dbReference type="OrthoDB" id="9815466at2"/>
<sequence>MINQNRHMSAKPRGRMLDRIWVPLIAYTVLFVAIVAMTYGLIYLNSRSFIWELDGIAQHFPILTELHKLLTSHESLSGWSWDLGLGGDKLSTFSYYVLGDPVNYLVALFPARLIERAYQLFIIIRLYAIGLAFIPFAKSLGFKHRNIVIGSLLYTFNSFTFYVSIHHPFFLMPLIFLPLLFWGIDRIYQGKSPIVMMIATAFTLLSNVYFAYLLGLVSFLYAIIRYIDMKVRRTLNRSLLQILGHFALTIVVGILSAGILLIPTVIAMLSSTRVGGTNFANGFKLYTHDYYLTLPSSILSTNGVNYWLIFGITGLSFLGMIYVFKHFRENGALATGLILVFLGTLFPWVAATFNVMSSPSNRWVMVIQLPMALAAMVLLEHFNKLSTSDCWWMTIGCLLLLVVSWALIGGLFRDAHEVMAYVLLAATLVIVITPNLFLNHASWRWPALGVATFVSLISTGMGLYNTDASSYTEQQLFAGSATQWAKNYYDQVDQKLKQSASNFYRTSTTKGYYNYKTVNNDIPMLLGVHNIGAYYSVQDKKVLDFSESVGNSQSAMNDPIRSADHRTTLENVLGVRYLFMRIDQVGKQSMPYGFKYVRKANGHIRGFRDKKARGVGNNTGTVLLKNNNALPLAYVQTKQVTNAQYQKMSPWQREQSMTYGAVTEGKATGVKTAKVKNRSKTISYAVENLSHPLMNKRQVVLYRERNNFEKSISVLPESQSKSQIQTFTPKVDKDQKYGSGAYPATPTLQQALNKNRSIYEDNATENESGLHSITSDASGNVMVYKLNFKNPSKVKNTELYLDLSGISIKAPTTRDVLTQKWYVSVFRNETRSKFKEFQQMRSAILNPNVKGYSLTAETADNSNNSVQLGVNNMSDYEKKSHTLINLGYSTKNRKGVVLRLTGVTGLNIKKAKLIAVPFGKSYTNRLQKLKKTKLNNLTIHSNKVTGTTHNSTNGILTTSIPYSKGWKLTVDGQAKATKVVNKGFVGAAVSAGHHKIVLTYHTPGLTLGKVATIIGLLGLVASGILFSGRFVEMKRKENRH</sequence>
<dbReference type="STRING" id="1122149.FD44_GL001313"/>
<dbReference type="AlphaFoldDB" id="A0A4R5NTW3"/>
<keyword evidence="1" id="KW-0472">Membrane</keyword>
<feature type="transmembrane region" description="Helical" evidence="1">
    <location>
        <begin position="445"/>
        <end position="464"/>
    </location>
</feature>
<dbReference type="PANTHER" id="PTHR38454:SF1">
    <property type="entry name" value="INTEGRAL MEMBRANE PROTEIN"/>
    <property type="match status" value="1"/>
</dbReference>
<name>A0A4R5NTW3_9LACO</name>
<keyword evidence="1" id="KW-0812">Transmembrane</keyword>
<feature type="transmembrane region" description="Helical" evidence="1">
    <location>
        <begin position="117"/>
        <end position="138"/>
    </location>
</feature>
<feature type="transmembrane region" description="Helical" evidence="1">
    <location>
        <begin position="194"/>
        <end position="224"/>
    </location>
</feature>
<feature type="transmembrane region" description="Helical" evidence="1">
    <location>
        <begin position="418"/>
        <end position="438"/>
    </location>
</feature>
<feature type="transmembrane region" description="Helical" evidence="1">
    <location>
        <begin position="362"/>
        <end position="379"/>
    </location>
</feature>
<proteinExistence type="predicted"/>
<feature type="transmembrane region" description="Helical" evidence="1">
    <location>
        <begin position="159"/>
        <end position="182"/>
    </location>
</feature>
<dbReference type="RefSeq" id="WP_010619289.1">
    <property type="nucleotide sequence ID" value="NZ_PUFO01000006.1"/>
</dbReference>
<feature type="transmembrane region" description="Helical" evidence="1">
    <location>
        <begin position="245"/>
        <end position="269"/>
    </location>
</feature>
<keyword evidence="3" id="KW-1185">Reference proteome</keyword>
<dbReference type="Proteomes" id="UP000294854">
    <property type="component" value="Unassembled WGS sequence"/>
</dbReference>
<evidence type="ECO:0000313" key="3">
    <source>
        <dbReference type="Proteomes" id="UP000294854"/>
    </source>
</evidence>
<dbReference type="PANTHER" id="PTHR38454">
    <property type="entry name" value="INTEGRAL MEMBRANE PROTEIN-RELATED"/>
    <property type="match status" value="1"/>
</dbReference>
<protein>
    <submittedName>
        <fullName evidence="2">Uncharacterized protein</fullName>
    </submittedName>
</protein>
<feature type="transmembrane region" description="Helical" evidence="1">
    <location>
        <begin position="331"/>
        <end position="350"/>
    </location>
</feature>
<feature type="transmembrane region" description="Helical" evidence="1">
    <location>
        <begin position="391"/>
        <end position="412"/>
    </location>
</feature>